<feature type="transmembrane region" description="Helical" evidence="1">
    <location>
        <begin position="12"/>
        <end position="32"/>
    </location>
</feature>
<dbReference type="InterPro" id="IPR013740">
    <property type="entry name" value="Redoxin"/>
</dbReference>
<keyword evidence="1" id="KW-0812">Transmembrane</keyword>
<dbReference type="Pfam" id="PF08534">
    <property type="entry name" value="Redoxin"/>
    <property type="match status" value="1"/>
</dbReference>
<evidence type="ECO:0000256" key="1">
    <source>
        <dbReference type="SAM" id="Phobius"/>
    </source>
</evidence>
<dbReference type="OrthoDB" id="9799347at2"/>
<keyword evidence="4" id="KW-1185">Reference proteome</keyword>
<sequence length="173" mass="19723">MNKIKKWRKNKYLALLMDVLLIVAVMLAISWWQNKDTLAAQGQPAPVFDLLALDGTSHQLEDYQGKQVLLYFFAPWCSICKLSADNLNDLRAARSEDEWVILMMALSYGNRIEVTQFVADLDLQVPVLLGTAQQMVDYQIQGFPTYYVIDETGHLAAKSMGYSTEIGLRLRTW</sequence>
<evidence type="ECO:0000313" key="3">
    <source>
        <dbReference type="EMBL" id="TDR16876.1"/>
    </source>
</evidence>
<keyword evidence="1" id="KW-1133">Transmembrane helix</keyword>
<dbReference type="PROSITE" id="PS51352">
    <property type="entry name" value="THIOREDOXIN_2"/>
    <property type="match status" value="1"/>
</dbReference>
<dbReference type="SUPFAM" id="SSF52833">
    <property type="entry name" value="Thioredoxin-like"/>
    <property type="match status" value="1"/>
</dbReference>
<dbReference type="InterPro" id="IPR013766">
    <property type="entry name" value="Thioredoxin_domain"/>
</dbReference>
<dbReference type="Gene3D" id="3.40.30.10">
    <property type="entry name" value="Glutaredoxin"/>
    <property type="match status" value="1"/>
</dbReference>
<feature type="domain" description="Thioredoxin" evidence="2">
    <location>
        <begin position="39"/>
        <end position="173"/>
    </location>
</feature>
<dbReference type="InterPro" id="IPR036249">
    <property type="entry name" value="Thioredoxin-like_sf"/>
</dbReference>
<comment type="caution">
    <text evidence="3">The sequence shown here is derived from an EMBL/GenBank/DDBJ whole genome shotgun (WGS) entry which is preliminary data.</text>
</comment>
<dbReference type="RefSeq" id="WP_099019943.1">
    <property type="nucleotide sequence ID" value="NZ_NIHB01000005.1"/>
</dbReference>
<accession>A0A4R6XCC9</accession>
<dbReference type="GO" id="GO:0016491">
    <property type="term" value="F:oxidoreductase activity"/>
    <property type="evidence" value="ECO:0007669"/>
    <property type="project" value="InterPro"/>
</dbReference>
<dbReference type="PANTHER" id="PTHR42852">
    <property type="entry name" value="THIOL:DISULFIDE INTERCHANGE PROTEIN DSBE"/>
    <property type="match status" value="1"/>
</dbReference>
<reference evidence="3 4" key="1">
    <citation type="submission" date="2019-03" db="EMBL/GenBank/DDBJ databases">
        <title>Genomic Encyclopedia of Type Strains, Phase IV (KMG-IV): sequencing the most valuable type-strain genomes for metagenomic binning, comparative biology and taxonomic classification.</title>
        <authorList>
            <person name="Goeker M."/>
        </authorList>
    </citation>
    <scope>NUCLEOTIDE SEQUENCE [LARGE SCALE GENOMIC DNA]</scope>
    <source>
        <strain evidence="3 4">DSM 25488</strain>
    </source>
</reference>
<protein>
    <submittedName>
        <fullName evidence="3">Peroxiredoxin</fullName>
    </submittedName>
</protein>
<dbReference type="InterPro" id="IPR050553">
    <property type="entry name" value="Thioredoxin_ResA/DsbE_sf"/>
</dbReference>
<gene>
    <name evidence="3" type="ORF">C8D91_2783</name>
</gene>
<proteinExistence type="predicted"/>
<dbReference type="AlphaFoldDB" id="A0A4R6XCC9"/>
<dbReference type="CDD" id="cd02966">
    <property type="entry name" value="TlpA_like_family"/>
    <property type="match status" value="1"/>
</dbReference>
<dbReference type="PANTHER" id="PTHR42852:SF17">
    <property type="entry name" value="THIOREDOXIN-LIKE PROTEIN HI_1115"/>
    <property type="match status" value="1"/>
</dbReference>
<keyword evidence="1" id="KW-0472">Membrane</keyword>
<evidence type="ECO:0000313" key="4">
    <source>
        <dbReference type="Proteomes" id="UP000295724"/>
    </source>
</evidence>
<evidence type="ECO:0000259" key="2">
    <source>
        <dbReference type="PROSITE" id="PS51352"/>
    </source>
</evidence>
<dbReference type="Proteomes" id="UP000295724">
    <property type="component" value="Unassembled WGS sequence"/>
</dbReference>
<name>A0A4R6XCC9_9GAMM</name>
<organism evidence="3 4">
    <name type="scientific">Marinicella litoralis</name>
    <dbReference type="NCBI Taxonomy" id="644220"/>
    <lineage>
        <taxon>Bacteria</taxon>
        <taxon>Pseudomonadati</taxon>
        <taxon>Pseudomonadota</taxon>
        <taxon>Gammaproteobacteria</taxon>
        <taxon>Lysobacterales</taxon>
        <taxon>Marinicellaceae</taxon>
        <taxon>Marinicella</taxon>
    </lineage>
</organism>
<dbReference type="EMBL" id="SNZB01000007">
    <property type="protein sequence ID" value="TDR16876.1"/>
    <property type="molecule type" value="Genomic_DNA"/>
</dbReference>